<feature type="compositionally biased region" description="Basic and acidic residues" evidence="2">
    <location>
        <begin position="761"/>
        <end position="775"/>
    </location>
</feature>
<feature type="compositionally biased region" description="Polar residues" evidence="2">
    <location>
        <begin position="664"/>
        <end position="680"/>
    </location>
</feature>
<dbReference type="OrthoDB" id="246694at2759"/>
<keyword evidence="1" id="KW-0175">Coiled coil</keyword>
<dbReference type="VEuPathDB" id="TriTrypDB:Tbg972.4.2760"/>
<feature type="compositionally biased region" description="Basic and acidic residues" evidence="2">
    <location>
        <begin position="463"/>
        <end position="476"/>
    </location>
</feature>
<feature type="region of interest" description="Disordered" evidence="2">
    <location>
        <begin position="566"/>
        <end position="593"/>
    </location>
</feature>
<accession>C9ZMS2</accession>
<dbReference type="GeneID" id="23859700"/>
<dbReference type="RefSeq" id="XP_011772864.1">
    <property type="nucleotide sequence ID" value="XM_011774562.1"/>
</dbReference>
<feature type="compositionally biased region" description="Low complexity" evidence="2">
    <location>
        <begin position="739"/>
        <end position="748"/>
    </location>
</feature>
<gene>
    <name evidence="3" type="ORF">TbgDal_IV2760</name>
</gene>
<evidence type="ECO:0000313" key="4">
    <source>
        <dbReference type="Proteomes" id="UP000002316"/>
    </source>
</evidence>
<dbReference type="EMBL" id="FN554967">
    <property type="protein sequence ID" value="CBH10575.1"/>
    <property type="molecule type" value="Genomic_DNA"/>
</dbReference>
<feature type="compositionally biased region" description="Basic and acidic residues" evidence="2">
    <location>
        <begin position="415"/>
        <end position="431"/>
    </location>
</feature>
<evidence type="ECO:0000256" key="1">
    <source>
        <dbReference type="SAM" id="Coils"/>
    </source>
</evidence>
<feature type="compositionally biased region" description="Polar residues" evidence="2">
    <location>
        <begin position="24"/>
        <end position="33"/>
    </location>
</feature>
<feature type="compositionally biased region" description="Basic and acidic residues" evidence="2">
    <location>
        <begin position="648"/>
        <end position="663"/>
    </location>
</feature>
<dbReference type="KEGG" id="tbg:TbgDal_IV2760"/>
<protein>
    <submittedName>
        <fullName evidence="3">Uncharacterized protein</fullName>
    </submittedName>
</protein>
<dbReference type="AlphaFoldDB" id="C9ZMS2"/>
<feature type="coiled-coil region" evidence="1">
    <location>
        <begin position="96"/>
        <end position="123"/>
    </location>
</feature>
<dbReference type="Proteomes" id="UP000002316">
    <property type="component" value="Chromosome 4"/>
</dbReference>
<feature type="region of interest" description="Disordered" evidence="2">
    <location>
        <begin position="402"/>
        <end position="523"/>
    </location>
</feature>
<reference evidence="4" key="1">
    <citation type="journal article" date="2010" name="PLoS Negl. Trop. Dis.">
        <title>The genome sequence of Trypanosoma brucei gambiense, causative agent of chronic human african trypanosomiasis.</title>
        <authorList>
            <person name="Jackson A.P."/>
            <person name="Sanders M."/>
            <person name="Berry A."/>
            <person name="McQuillan J."/>
            <person name="Aslett M.A."/>
            <person name="Quail M.A."/>
            <person name="Chukualim B."/>
            <person name="Capewell P."/>
            <person name="MacLeod A."/>
            <person name="Melville S.E."/>
            <person name="Gibson W."/>
            <person name="Barry J.D."/>
            <person name="Berriman M."/>
            <person name="Hertz-Fowler C."/>
        </authorList>
    </citation>
    <scope>NUCLEOTIDE SEQUENCE [LARGE SCALE GENOMIC DNA]</scope>
    <source>
        <strain evidence="4">MHOM/CI/86/DAL972</strain>
    </source>
</reference>
<feature type="compositionally biased region" description="Basic and acidic residues" evidence="2">
    <location>
        <begin position="566"/>
        <end position="577"/>
    </location>
</feature>
<organism evidence="3 4">
    <name type="scientific">Trypanosoma brucei gambiense (strain MHOM/CI/86/DAL972)</name>
    <dbReference type="NCBI Taxonomy" id="679716"/>
    <lineage>
        <taxon>Eukaryota</taxon>
        <taxon>Discoba</taxon>
        <taxon>Euglenozoa</taxon>
        <taxon>Kinetoplastea</taxon>
        <taxon>Metakinetoplastina</taxon>
        <taxon>Trypanosomatida</taxon>
        <taxon>Trypanosomatidae</taxon>
        <taxon>Trypanosoma</taxon>
    </lineage>
</organism>
<name>C9ZMS2_TRYB9</name>
<evidence type="ECO:0000313" key="3">
    <source>
        <dbReference type="EMBL" id="CBH10575.1"/>
    </source>
</evidence>
<feature type="region of interest" description="Disordered" evidence="2">
    <location>
        <begin position="24"/>
        <end position="43"/>
    </location>
</feature>
<feature type="region of interest" description="Disordered" evidence="2">
    <location>
        <begin position="611"/>
        <end position="686"/>
    </location>
</feature>
<feature type="compositionally biased region" description="Polar residues" evidence="2">
    <location>
        <begin position="512"/>
        <end position="523"/>
    </location>
</feature>
<feature type="region of interest" description="Disordered" evidence="2">
    <location>
        <begin position="720"/>
        <end position="791"/>
    </location>
</feature>
<evidence type="ECO:0000256" key="2">
    <source>
        <dbReference type="SAM" id="MobiDB-lite"/>
    </source>
</evidence>
<proteinExistence type="predicted"/>
<sequence>MTHCDPSNLTGDSILSLGDCTSTVASETANSPAPHTDMKAVPWPSPIQKQQQEGPYIQSLVHLHADRQCDEGGLGLNTNNGEDKTNISALQDSIVMSDLSDQVKKTQARLATLREEEKVLQLRRRALLGSEEHCIAGDGSAAVGYIHLASLTSPKAVDDTCVGCAVGEKREGENHSHLCDSPSVGTDGTPCSTPAAVRESRGVQVSCVAAKSNNTSKHSRATSPHLVGDRGFTTGATGSRLQSCGLVFSLVTYLEPLWAVDVEVSRGVFKRLEVFAGENVNEVARRFVEKNGLEEVRALQPLQRYLAALAAQKMNQGEGMEPSGSTPNVHTGVNRMDEKLVGPLQTDCDRVGTPLRFEVGQRNRGCSKKVQGSDAANIAQGGTVQGSDTPDITHPDVKMCGKDGKLMLKRPGGSRKIDAGRNIEEEHEEKWRRRGTPASPRRPERDRFGARRTNSSCAAVPRGIEDTNRQLVRKMEAVPPRDPSTTRGQAARTAMSERGRRAATPTVPYTDRASSGCTGTHRNGMGATSTILCSSTQHGERPIITEPGCAREEDEVERLLIRRQQRSEQVKNTESHRCTPQLSKARAVKGSGAQPQVLNCGAKKVSYNTQRGKIEERVAGPPLHPADEQLTSDMESLHVSPSAAQPRGEAERQALHGEERSYERLNTSKSHGSPSPASQKRSVHVKSTEELELEACTFSPAINPRSVHIFNTIINGRAASERKPPLTKREGVRFVSPQSRSTSTTRGGSPAGNRLPNQEIIQRKLSEEIKCHRTSENFGTGKRASNPFHGR</sequence>
<feature type="compositionally biased region" description="Basic and acidic residues" evidence="2">
    <location>
        <begin position="720"/>
        <end position="732"/>
    </location>
</feature>